<name>A0A6A3N5T0_9STRA</name>
<dbReference type="AlphaFoldDB" id="A0A6A3N5T0"/>
<evidence type="ECO:0000313" key="3">
    <source>
        <dbReference type="EMBL" id="KAE9346780.1"/>
    </source>
</evidence>
<gene>
    <name evidence="2" type="ORF">PR002_g7417</name>
    <name evidence="3" type="ORF">PR003_g7267</name>
</gene>
<dbReference type="EMBL" id="QXFU01000355">
    <property type="protein sequence ID" value="KAE9035737.1"/>
    <property type="molecule type" value="Genomic_DNA"/>
</dbReference>
<dbReference type="OrthoDB" id="10281338at2759"/>
<feature type="region of interest" description="Disordered" evidence="1">
    <location>
        <begin position="56"/>
        <end position="77"/>
    </location>
</feature>
<reference evidence="2 5" key="1">
    <citation type="submission" date="2018-09" db="EMBL/GenBank/DDBJ databases">
        <title>Genomic investigation of the strawberry pathogen Phytophthora fragariae indicates pathogenicity is determined by transcriptional variation in three key races.</title>
        <authorList>
            <person name="Adams T.M."/>
            <person name="Armitage A.D."/>
            <person name="Sobczyk M.K."/>
            <person name="Bates H.J."/>
            <person name="Dunwell J.M."/>
            <person name="Nellist C.F."/>
            <person name="Harrison R.J."/>
        </authorList>
    </citation>
    <scope>NUCLEOTIDE SEQUENCE [LARGE SCALE GENOMIC DNA]</scope>
    <source>
        <strain evidence="2 5">SCRP324</strain>
        <strain evidence="3 4">SCRP333</strain>
    </source>
</reference>
<sequence>MLAVALVTLLGRSNFKPMHTAALAPKSAPNYAVSAASLSTGTRMCSHCSRNYRSRTATRKSAESPRSHHFAMRRSCI</sequence>
<organism evidence="2 5">
    <name type="scientific">Phytophthora rubi</name>
    <dbReference type="NCBI Taxonomy" id="129364"/>
    <lineage>
        <taxon>Eukaryota</taxon>
        <taxon>Sar</taxon>
        <taxon>Stramenopiles</taxon>
        <taxon>Oomycota</taxon>
        <taxon>Peronosporomycetes</taxon>
        <taxon>Peronosporales</taxon>
        <taxon>Peronosporaceae</taxon>
        <taxon>Phytophthora</taxon>
    </lineage>
</organism>
<proteinExistence type="predicted"/>
<dbReference type="Proteomes" id="UP000435112">
    <property type="component" value="Unassembled WGS sequence"/>
</dbReference>
<evidence type="ECO:0000256" key="1">
    <source>
        <dbReference type="SAM" id="MobiDB-lite"/>
    </source>
</evidence>
<evidence type="ECO:0000313" key="5">
    <source>
        <dbReference type="Proteomes" id="UP000435112"/>
    </source>
</evidence>
<dbReference type="EMBL" id="QXFT01000339">
    <property type="protein sequence ID" value="KAE9346780.1"/>
    <property type="molecule type" value="Genomic_DNA"/>
</dbReference>
<feature type="compositionally biased region" description="Basic residues" evidence="1">
    <location>
        <begin position="67"/>
        <end position="77"/>
    </location>
</feature>
<evidence type="ECO:0000313" key="4">
    <source>
        <dbReference type="Proteomes" id="UP000434957"/>
    </source>
</evidence>
<accession>A0A6A3N5T0</accession>
<comment type="caution">
    <text evidence="2">The sequence shown here is derived from an EMBL/GenBank/DDBJ whole genome shotgun (WGS) entry which is preliminary data.</text>
</comment>
<dbReference type="Proteomes" id="UP000434957">
    <property type="component" value="Unassembled WGS sequence"/>
</dbReference>
<evidence type="ECO:0000313" key="2">
    <source>
        <dbReference type="EMBL" id="KAE9035737.1"/>
    </source>
</evidence>
<protein>
    <submittedName>
        <fullName evidence="2">Uncharacterized protein</fullName>
    </submittedName>
</protein>
<keyword evidence="4" id="KW-1185">Reference proteome</keyword>